<reference evidence="1 2" key="1">
    <citation type="submission" date="2019-11" db="EMBL/GenBank/DDBJ databases">
        <authorList>
            <person name="Cheng Q."/>
            <person name="Yang Z."/>
        </authorList>
    </citation>
    <scope>NUCLEOTIDE SEQUENCE [LARGE SCALE GENOMIC DNA]</scope>
    <source>
        <strain evidence="1 2">HX-22-1</strain>
    </source>
</reference>
<dbReference type="RefSeq" id="WP_154287938.1">
    <property type="nucleotide sequence ID" value="NZ_WKJI01000003.1"/>
</dbReference>
<protein>
    <recommendedName>
        <fullName evidence="3">DUF4304 domain-containing protein</fullName>
    </recommendedName>
</protein>
<comment type="caution">
    <text evidence="1">The sequence shown here is derived from an EMBL/GenBank/DDBJ whole genome shotgun (WGS) entry which is preliminary data.</text>
</comment>
<evidence type="ECO:0008006" key="3">
    <source>
        <dbReference type="Google" id="ProtNLM"/>
    </source>
</evidence>
<accession>A0A7K0FPP6</accession>
<dbReference type="EMBL" id="WKJI01000003">
    <property type="protein sequence ID" value="MRX47822.1"/>
    <property type="molecule type" value="Genomic_DNA"/>
</dbReference>
<dbReference type="AlphaFoldDB" id="A0A7K0FPP6"/>
<keyword evidence="2" id="KW-1185">Reference proteome</keyword>
<organism evidence="1 2">
    <name type="scientific">Pedobacter puniceum</name>
    <dbReference type="NCBI Taxonomy" id="2666136"/>
    <lineage>
        <taxon>Bacteria</taxon>
        <taxon>Pseudomonadati</taxon>
        <taxon>Bacteroidota</taxon>
        <taxon>Sphingobacteriia</taxon>
        <taxon>Sphingobacteriales</taxon>
        <taxon>Sphingobacteriaceae</taxon>
        <taxon>Pedobacter</taxon>
    </lineage>
</organism>
<dbReference type="Proteomes" id="UP000462931">
    <property type="component" value="Unassembled WGS sequence"/>
</dbReference>
<evidence type="ECO:0000313" key="1">
    <source>
        <dbReference type="EMBL" id="MRX47822.1"/>
    </source>
</evidence>
<evidence type="ECO:0000313" key="2">
    <source>
        <dbReference type="Proteomes" id="UP000462931"/>
    </source>
</evidence>
<name>A0A7K0FPP6_9SPHI</name>
<proteinExistence type="predicted"/>
<sequence length="195" mass="22838">MEPLKDLTKGLEILVPFLGRHGFTLDNYENGKGSGGHFTVATFKNGRKSFIIGYRFSIGELGYQFDNYQVGHTFYLDHLGLADKRQFPDFQSDDKLLAFRHILHDLDYLVDDFFQGSCDKLVEAAKLQDKFVKEQNEKAQADYNNHFDLMKIDRARHKFKEKDYKGTLEIYKTVEHKNLLNDLDKKTIEYCKRHT</sequence>
<gene>
    <name evidence="1" type="ORF">GJJ64_11515</name>
</gene>